<evidence type="ECO:0000256" key="1">
    <source>
        <dbReference type="SAM" id="MobiDB-lite"/>
    </source>
</evidence>
<evidence type="ECO:0000313" key="3">
    <source>
        <dbReference type="EMBL" id="XBO72168.1"/>
    </source>
</evidence>
<dbReference type="PROSITE" id="PS51318">
    <property type="entry name" value="TAT"/>
    <property type="match status" value="1"/>
</dbReference>
<reference evidence="3" key="1">
    <citation type="submission" date="2022-06" db="EMBL/GenBank/DDBJ databases">
        <title>A novel DMS-producing enzyme.</title>
        <authorList>
            <person name="Zhang Y."/>
        </authorList>
    </citation>
    <scope>NUCLEOTIDE SEQUENCE</scope>
    <source>
        <strain evidence="3">RT37</strain>
    </source>
</reference>
<dbReference type="PIRSF" id="PIRSF036389">
    <property type="entry name" value="IOR_B"/>
    <property type="match status" value="1"/>
</dbReference>
<dbReference type="PANTHER" id="PTHR47495:SF3">
    <property type="entry name" value="BLR6219 PROTEIN"/>
    <property type="match status" value="1"/>
</dbReference>
<sequence>MNRAVDTLLLANVSRRRFLQGLAAGSALVVAARWDLAAAAEDKQYGAAGMAYGWVDNPNVFIQIDEDGSVTVTNHRAEMGQGIRTSLVMVAADELGADWSKVKATQAPGDSETYGNQDTDGSRSMRHWFDPMRRAAASARRMLEQAAAQRWDVPVDECQAGVHVIVHTPSGRELGFGELAAAARELDIPSRDTLSLKPESEWRLIGKSLGPSHDSDTGNLERAPAVDGEDIVSGKAIYGGDMRLPDMAYAVIARPDVLGASVASVDDSETLKIPGVIKTVRLEGTSQPSSFHPLGGVGVIADNTWAAIEGRKALKIQWNTEGLDANAGYDTKSYREMLAQRADSPGKVLRASGDIEAALADAESRHSATYYMPHLAHATMEPPVAIARVSADGAETWAPVQDPQSARDQVAEQLGIDGASVKVNQTLLGGGFGRKAKPDFVVEAAHLSRALDGRPVQLQWTREDDLHHTYFHALSVDRLEAGLGSDGKVQGWRHRTLAPTIMSIFQDDPRYKATYELGMGLTPLPFDIPALSLENGEAPAHKRIGWFRSVVNLPHAFAIQSFVAELAAAAGRDHRDYLLELLGPAREIDPLAVGATWNYGEDPERYTIDVGRLRGVVERATKEADWGKSLPEGRGQGLAVHHSFCSYTAIVLDVEVNDQGNVIVHQADVAFDCGPRVNPERIRAQMEGSVVMGIGIGLLNEISASGGRIEQDNFHQYLLPRQANAPREVRVHLVDNPDAPMGGVGEPGLPPVAPALTNAIFAATGKRIRELPVGNQLKG</sequence>
<dbReference type="SMART" id="SM01008">
    <property type="entry name" value="Ald_Xan_dh_C"/>
    <property type="match status" value="1"/>
</dbReference>
<dbReference type="InterPro" id="IPR006311">
    <property type="entry name" value="TAT_signal"/>
</dbReference>
<dbReference type="SUPFAM" id="SSF56003">
    <property type="entry name" value="Molybdenum cofactor-binding domain"/>
    <property type="match status" value="2"/>
</dbReference>
<dbReference type="PANTHER" id="PTHR47495">
    <property type="entry name" value="ALDEHYDE DEHYDROGENASE"/>
    <property type="match status" value="1"/>
</dbReference>
<dbReference type="Pfam" id="PF20256">
    <property type="entry name" value="MoCoBD_2"/>
    <property type="match status" value="2"/>
</dbReference>
<feature type="domain" description="Aldehyde oxidase/xanthine dehydrogenase a/b hammerhead" evidence="2">
    <location>
        <begin position="233"/>
        <end position="322"/>
    </location>
</feature>
<protein>
    <submittedName>
        <fullName evidence="3">Molybdopterin-dependent oxidoreductase</fullName>
    </submittedName>
</protein>
<dbReference type="EMBL" id="CP098827">
    <property type="protein sequence ID" value="XBO72168.1"/>
    <property type="molecule type" value="Genomic_DNA"/>
</dbReference>
<gene>
    <name evidence="3" type="ORF">NFG58_05510</name>
</gene>
<dbReference type="RefSeq" id="WP_348827723.1">
    <property type="nucleotide sequence ID" value="NZ_CP098827.1"/>
</dbReference>
<dbReference type="Gene3D" id="3.90.1170.50">
    <property type="entry name" value="Aldehyde oxidase/xanthine dehydrogenase, a/b hammerhead"/>
    <property type="match status" value="1"/>
</dbReference>
<dbReference type="InterPro" id="IPR037165">
    <property type="entry name" value="AldOxase/xan_DH_Mopterin-bd_sf"/>
</dbReference>
<name>A0AAU7KM73_9GAMM</name>
<dbReference type="InterPro" id="IPR012368">
    <property type="entry name" value="OxRdtase_Mopterin-bd_su_IorB"/>
</dbReference>
<dbReference type="InterPro" id="IPR046867">
    <property type="entry name" value="AldOxase/xan_DH_MoCoBD2"/>
</dbReference>
<evidence type="ECO:0000259" key="2">
    <source>
        <dbReference type="SMART" id="SM01008"/>
    </source>
</evidence>
<dbReference type="Gene3D" id="3.30.365.10">
    <property type="entry name" value="Aldehyde oxidase/xanthine dehydrogenase, molybdopterin binding domain"/>
    <property type="match status" value="4"/>
</dbReference>
<dbReference type="InterPro" id="IPR008274">
    <property type="entry name" value="AldOxase/xan_DH_MoCoBD1"/>
</dbReference>
<dbReference type="AlphaFoldDB" id="A0AAU7KM73"/>
<organism evidence="3">
    <name type="scientific">Halomonas sp. RT37</name>
    <dbReference type="NCBI Taxonomy" id="2950872"/>
    <lineage>
        <taxon>Bacteria</taxon>
        <taxon>Pseudomonadati</taxon>
        <taxon>Pseudomonadota</taxon>
        <taxon>Gammaproteobacteria</taxon>
        <taxon>Oceanospirillales</taxon>
        <taxon>Halomonadaceae</taxon>
        <taxon>Halomonas</taxon>
    </lineage>
</organism>
<dbReference type="InterPro" id="IPR052516">
    <property type="entry name" value="N-heterocyclic_Hydroxylase"/>
</dbReference>
<dbReference type="Pfam" id="PF02738">
    <property type="entry name" value="MoCoBD_1"/>
    <property type="match status" value="1"/>
</dbReference>
<dbReference type="InterPro" id="IPR000674">
    <property type="entry name" value="Ald_Oxase/Xan_DH_a/b"/>
</dbReference>
<feature type="region of interest" description="Disordered" evidence="1">
    <location>
        <begin position="106"/>
        <end position="125"/>
    </location>
</feature>
<dbReference type="GO" id="GO:0016491">
    <property type="term" value="F:oxidoreductase activity"/>
    <property type="evidence" value="ECO:0007669"/>
    <property type="project" value="InterPro"/>
</dbReference>
<proteinExistence type="predicted"/>
<accession>A0AAU7KM73</accession>